<sequence length="194" mass="20824">MLKKLAIIGFGSTMIGIGINGFILPFHLINGGMFGISLLLKYVWGFKAGITFILLNIPVYMFAYKSDPVYFFNGLIGAMISGIMIELLLPLNGTFQLPIMSSVILGAVIIGIGVGVMLRNHISPGGMDLLALLIAKWSKVNVGVIMVATDAVIIISGLMLLKDPKLLYSLLIISIVGLLAALITTFHSVKPFTK</sequence>
<dbReference type="PANTHER" id="PTHR33545:SF5">
    <property type="entry name" value="UPF0750 MEMBRANE PROTEIN YITT"/>
    <property type="match status" value="1"/>
</dbReference>
<dbReference type="PANTHER" id="PTHR33545">
    <property type="entry name" value="UPF0750 MEMBRANE PROTEIN YITT-RELATED"/>
    <property type="match status" value="1"/>
</dbReference>
<evidence type="ECO:0000256" key="1">
    <source>
        <dbReference type="ARBA" id="ARBA00004651"/>
    </source>
</evidence>
<keyword evidence="8" id="KW-1185">Reference proteome</keyword>
<feature type="transmembrane region" description="Helical" evidence="6">
    <location>
        <begin position="7"/>
        <end position="30"/>
    </location>
</feature>
<dbReference type="EMBL" id="JBJHQH010000011">
    <property type="protein sequence ID" value="MFK9092811.1"/>
    <property type="molecule type" value="Genomic_DNA"/>
</dbReference>
<feature type="transmembrane region" description="Helical" evidence="6">
    <location>
        <begin position="70"/>
        <end position="89"/>
    </location>
</feature>
<feature type="transmembrane region" description="Helical" evidence="6">
    <location>
        <begin position="167"/>
        <end position="189"/>
    </location>
</feature>
<feature type="transmembrane region" description="Helical" evidence="6">
    <location>
        <begin position="42"/>
        <end position="63"/>
    </location>
</feature>
<comment type="subcellular location">
    <subcellularLocation>
        <location evidence="1">Cell membrane</location>
        <topology evidence="1">Multi-pass membrane protein</topology>
    </subcellularLocation>
</comment>
<evidence type="ECO:0000256" key="5">
    <source>
        <dbReference type="ARBA" id="ARBA00023136"/>
    </source>
</evidence>
<organism evidence="7 8">
    <name type="scientific">Bacillus salipaludis</name>
    <dbReference type="NCBI Taxonomy" id="2547811"/>
    <lineage>
        <taxon>Bacteria</taxon>
        <taxon>Bacillati</taxon>
        <taxon>Bacillota</taxon>
        <taxon>Bacilli</taxon>
        <taxon>Bacillales</taxon>
        <taxon>Bacillaceae</taxon>
        <taxon>Bacillus</taxon>
    </lineage>
</organism>
<evidence type="ECO:0000256" key="4">
    <source>
        <dbReference type="ARBA" id="ARBA00022989"/>
    </source>
</evidence>
<comment type="caution">
    <text evidence="7">The sequence shown here is derived from an EMBL/GenBank/DDBJ whole genome shotgun (WGS) entry which is preliminary data.</text>
</comment>
<accession>A0ABW8RKW1</accession>
<dbReference type="InterPro" id="IPR003740">
    <property type="entry name" value="YitT"/>
</dbReference>
<dbReference type="RefSeq" id="WP_406581383.1">
    <property type="nucleotide sequence ID" value="NZ_JBJHQH010000011.1"/>
</dbReference>
<evidence type="ECO:0000313" key="8">
    <source>
        <dbReference type="Proteomes" id="UP001623041"/>
    </source>
</evidence>
<keyword evidence="4 6" id="KW-1133">Transmembrane helix</keyword>
<evidence type="ECO:0000256" key="6">
    <source>
        <dbReference type="SAM" id="Phobius"/>
    </source>
</evidence>
<keyword evidence="3 6" id="KW-0812">Transmembrane</keyword>
<dbReference type="Pfam" id="PF02588">
    <property type="entry name" value="YitT_membrane"/>
    <property type="match status" value="1"/>
</dbReference>
<keyword evidence="5 6" id="KW-0472">Membrane</keyword>
<gene>
    <name evidence="7" type="ORF">ACJEBI_15160</name>
</gene>
<dbReference type="Proteomes" id="UP001623041">
    <property type="component" value="Unassembled WGS sequence"/>
</dbReference>
<reference evidence="7 8" key="1">
    <citation type="submission" date="2024-11" db="EMBL/GenBank/DDBJ databases">
        <authorList>
            <person name="Lucas J.A."/>
        </authorList>
    </citation>
    <scope>NUCLEOTIDE SEQUENCE [LARGE SCALE GENOMIC DNA]</scope>
    <source>
        <strain evidence="7 8">Z 5.4</strain>
    </source>
</reference>
<protein>
    <submittedName>
        <fullName evidence="7">YitT family protein</fullName>
    </submittedName>
</protein>
<evidence type="ECO:0000313" key="7">
    <source>
        <dbReference type="EMBL" id="MFK9092811.1"/>
    </source>
</evidence>
<evidence type="ECO:0000256" key="2">
    <source>
        <dbReference type="ARBA" id="ARBA00022475"/>
    </source>
</evidence>
<feature type="transmembrane region" description="Helical" evidence="6">
    <location>
        <begin position="140"/>
        <end position="161"/>
    </location>
</feature>
<keyword evidence="2" id="KW-1003">Cell membrane</keyword>
<name>A0ABW8RKW1_9BACI</name>
<feature type="transmembrane region" description="Helical" evidence="6">
    <location>
        <begin position="95"/>
        <end position="119"/>
    </location>
</feature>
<proteinExistence type="predicted"/>
<dbReference type="InterPro" id="IPR051461">
    <property type="entry name" value="UPF0750_membrane"/>
</dbReference>
<evidence type="ECO:0000256" key="3">
    <source>
        <dbReference type="ARBA" id="ARBA00022692"/>
    </source>
</evidence>